<evidence type="ECO:0000256" key="7">
    <source>
        <dbReference type="SAM" id="Phobius"/>
    </source>
</evidence>
<feature type="transmembrane region" description="Helical" evidence="7">
    <location>
        <begin position="124"/>
        <end position="142"/>
    </location>
</feature>
<feature type="domain" description="Prepilin type IV endopeptidase peptidase" evidence="8">
    <location>
        <begin position="103"/>
        <end position="213"/>
    </location>
</feature>
<evidence type="ECO:0000259" key="9">
    <source>
        <dbReference type="Pfam" id="PF06750"/>
    </source>
</evidence>
<sequence length="254" mass="26728">MVITYTAIFGLLIGSFLTVVVDRVPRGASVVAPGSACGGCGLELGPRDLVPVFSWLFLRGKCRRCKASIGIEPVVLELATSALFVAFAIKFDLSWELGAFAALGAGLIALSWIDLHTKRLPREIIYVTAALGVPLLCIAALVRHEPRRMLMMLLGAAIALGFMALVYVASKGGMGDGDVRLSPLLGAYLGWINPGLVAVGLFLGFLLGAVVGVLLMAFGRAGRKTAVPFGPFLAIGTIAAIWLGQPAIDMVLHR</sequence>
<feature type="transmembrane region" description="Helical" evidence="7">
    <location>
        <begin position="229"/>
        <end position="248"/>
    </location>
</feature>
<gene>
    <name evidence="10" type="ORF">UFOPK2366_00712</name>
</gene>
<evidence type="ECO:0000256" key="4">
    <source>
        <dbReference type="ARBA" id="ARBA00022692"/>
    </source>
</evidence>
<evidence type="ECO:0000256" key="2">
    <source>
        <dbReference type="ARBA" id="ARBA00005801"/>
    </source>
</evidence>
<evidence type="ECO:0000256" key="3">
    <source>
        <dbReference type="ARBA" id="ARBA00022475"/>
    </source>
</evidence>
<dbReference type="EMBL" id="CAEZXM010000110">
    <property type="protein sequence ID" value="CAB4690151.1"/>
    <property type="molecule type" value="Genomic_DNA"/>
</dbReference>
<keyword evidence="6 7" id="KW-0472">Membrane</keyword>
<keyword evidence="5 7" id="KW-1133">Transmembrane helix</keyword>
<dbReference type="Gene3D" id="1.20.120.1220">
    <property type="match status" value="1"/>
</dbReference>
<evidence type="ECO:0000313" key="10">
    <source>
        <dbReference type="EMBL" id="CAB4690151.1"/>
    </source>
</evidence>
<dbReference type="InterPro" id="IPR000045">
    <property type="entry name" value="Prepilin_IV_endopep_pep"/>
</dbReference>
<accession>A0A6J6NTJ5</accession>
<comment type="subcellular location">
    <subcellularLocation>
        <location evidence="1">Cell membrane</location>
        <topology evidence="1">Multi-pass membrane protein</topology>
    </subcellularLocation>
</comment>
<dbReference type="AlphaFoldDB" id="A0A6J6NTJ5"/>
<dbReference type="GO" id="GO:0005886">
    <property type="term" value="C:plasma membrane"/>
    <property type="evidence" value="ECO:0007669"/>
    <property type="project" value="UniProtKB-SubCell"/>
</dbReference>
<protein>
    <submittedName>
        <fullName evidence="10">Unannotated protein</fullName>
    </submittedName>
</protein>
<dbReference type="GO" id="GO:0004190">
    <property type="term" value="F:aspartic-type endopeptidase activity"/>
    <property type="evidence" value="ECO:0007669"/>
    <property type="project" value="InterPro"/>
</dbReference>
<dbReference type="PANTHER" id="PTHR30487">
    <property type="entry name" value="TYPE 4 PREPILIN-LIKE PROTEINS LEADER PEPTIDE-PROCESSING ENZYME"/>
    <property type="match status" value="1"/>
</dbReference>
<evidence type="ECO:0000256" key="5">
    <source>
        <dbReference type="ARBA" id="ARBA00022989"/>
    </source>
</evidence>
<dbReference type="GO" id="GO:0006465">
    <property type="term" value="P:signal peptide processing"/>
    <property type="evidence" value="ECO:0007669"/>
    <property type="project" value="TreeGrafter"/>
</dbReference>
<evidence type="ECO:0000259" key="8">
    <source>
        <dbReference type="Pfam" id="PF01478"/>
    </source>
</evidence>
<evidence type="ECO:0000256" key="1">
    <source>
        <dbReference type="ARBA" id="ARBA00004651"/>
    </source>
</evidence>
<reference evidence="10" key="1">
    <citation type="submission" date="2020-05" db="EMBL/GenBank/DDBJ databases">
        <authorList>
            <person name="Chiriac C."/>
            <person name="Salcher M."/>
            <person name="Ghai R."/>
            <person name="Kavagutti S V."/>
        </authorList>
    </citation>
    <scope>NUCLEOTIDE SEQUENCE</scope>
</reference>
<proteinExistence type="inferred from homology"/>
<keyword evidence="4 7" id="KW-0812">Transmembrane</keyword>
<dbReference type="InterPro" id="IPR050882">
    <property type="entry name" value="Prepilin_peptidase/N-MTase"/>
</dbReference>
<dbReference type="InterPro" id="IPR010627">
    <property type="entry name" value="Prepilin_pept_A24_N"/>
</dbReference>
<feature type="transmembrane region" description="Helical" evidence="7">
    <location>
        <begin position="149"/>
        <end position="168"/>
    </location>
</feature>
<organism evidence="10">
    <name type="scientific">freshwater metagenome</name>
    <dbReference type="NCBI Taxonomy" id="449393"/>
    <lineage>
        <taxon>unclassified sequences</taxon>
        <taxon>metagenomes</taxon>
        <taxon>ecological metagenomes</taxon>
    </lineage>
</organism>
<keyword evidence="3" id="KW-1003">Cell membrane</keyword>
<dbReference type="Pfam" id="PF06750">
    <property type="entry name" value="A24_N_bact"/>
    <property type="match status" value="1"/>
</dbReference>
<name>A0A6J6NTJ5_9ZZZZ</name>
<comment type="similarity">
    <text evidence="2">Belongs to the peptidase A24 family.</text>
</comment>
<dbReference type="Pfam" id="PF01478">
    <property type="entry name" value="Peptidase_A24"/>
    <property type="match status" value="1"/>
</dbReference>
<evidence type="ECO:0000256" key="6">
    <source>
        <dbReference type="ARBA" id="ARBA00023136"/>
    </source>
</evidence>
<dbReference type="PANTHER" id="PTHR30487:SF0">
    <property type="entry name" value="PREPILIN LEADER PEPTIDASE_N-METHYLTRANSFERASE-RELATED"/>
    <property type="match status" value="1"/>
</dbReference>
<feature type="domain" description="Prepilin peptidase A24 N-terminal" evidence="9">
    <location>
        <begin position="8"/>
        <end position="91"/>
    </location>
</feature>
<feature type="transmembrane region" description="Helical" evidence="7">
    <location>
        <begin position="188"/>
        <end position="217"/>
    </location>
</feature>